<proteinExistence type="predicted"/>
<feature type="transmembrane region" description="Helical" evidence="6">
    <location>
        <begin position="122"/>
        <end position="144"/>
    </location>
</feature>
<evidence type="ECO:0000256" key="5">
    <source>
        <dbReference type="PROSITE-ProRule" id="PRU00581"/>
    </source>
</evidence>
<keyword evidence="8" id="KW-1185">Reference proteome</keyword>
<keyword evidence="2 5" id="KW-0812">Transmembrane</keyword>
<evidence type="ECO:0000313" key="9">
    <source>
        <dbReference type="RefSeq" id="XP_031564830.1"/>
    </source>
</evidence>
<dbReference type="GeneID" id="116300171"/>
<dbReference type="GO" id="GO:0016020">
    <property type="term" value="C:membrane"/>
    <property type="evidence" value="ECO:0007669"/>
    <property type="project" value="UniProtKB-SubCell"/>
</dbReference>
<keyword evidence="4 5" id="KW-0472">Membrane</keyword>
<dbReference type="InterPro" id="IPR050578">
    <property type="entry name" value="MARVEL-CKLF_proteins"/>
</dbReference>
<dbReference type="Proteomes" id="UP000515163">
    <property type="component" value="Unplaced"/>
</dbReference>
<feature type="transmembrane region" description="Helical" evidence="6">
    <location>
        <begin position="90"/>
        <end position="116"/>
    </location>
</feature>
<dbReference type="PANTHER" id="PTHR22776:SF49">
    <property type="entry name" value="MARVEL DOMAIN-CONTAINING PROTEIN"/>
    <property type="match status" value="1"/>
</dbReference>
<evidence type="ECO:0000256" key="3">
    <source>
        <dbReference type="ARBA" id="ARBA00022989"/>
    </source>
</evidence>
<dbReference type="InParanoid" id="A0A6P8IEV8"/>
<evidence type="ECO:0000256" key="4">
    <source>
        <dbReference type="ARBA" id="ARBA00023136"/>
    </source>
</evidence>
<feature type="transmembrane region" description="Helical" evidence="6">
    <location>
        <begin position="52"/>
        <end position="78"/>
    </location>
</feature>
<dbReference type="KEGG" id="aten:116300171"/>
<dbReference type="PANTHER" id="PTHR22776">
    <property type="entry name" value="MARVEL-CONTAINING POTENTIAL LIPID RAFT-ASSOCIATED PROTEIN"/>
    <property type="match status" value="1"/>
</dbReference>
<dbReference type="PROSITE" id="PS51225">
    <property type="entry name" value="MARVEL"/>
    <property type="match status" value="1"/>
</dbReference>
<dbReference type="OrthoDB" id="5968544at2759"/>
<sequence>MANSENRGYGCWPGFFMTFEGFLKILEFILGLIAFALVLGHEKAELFSHYGFFIVVSALCWICALILLLFHLFGCCYVCCLGKWQKEYSLWIFLLSYALSFFFFFLFASCLLAQWTYGIAQFIIATILGFVLTIIFFIEIIIYYRRVRKIRTTEVAYEGAKTRNI</sequence>
<evidence type="ECO:0000259" key="7">
    <source>
        <dbReference type="PROSITE" id="PS51225"/>
    </source>
</evidence>
<reference evidence="9" key="1">
    <citation type="submission" date="2025-08" db="UniProtKB">
        <authorList>
            <consortium name="RefSeq"/>
        </authorList>
    </citation>
    <scope>IDENTIFICATION</scope>
</reference>
<evidence type="ECO:0000256" key="6">
    <source>
        <dbReference type="SAM" id="Phobius"/>
    </source>
</evidence>
<feature type="domain" description="MARVEL" evidence="7">
    <location>
        <begin position="15"/>
        <end position="148"/>
    </location>
</feature>
<organism evidence="8 9">
    <name type="scientific">Actinia tenebrosa</name>
    <name type="common">Australian red waratah sea anemone</name>
    <dbReference type="NCBI Taxonomy" id="6105"/>
    <lineage>
        <taxon>Eukaryota</taxon>
        <taxon>Metazoa</taxon>
        <taxon>Cnidaria</taxon>
        <taxon>Anthozoa</taxon>
        <taxon>Hexacorallia</taxon>
        <taxon>Actiniaria</taxon>
        <taxon>Actiniidae</taxon>
        <taxon>Actinia</taxon>
    </lineage>
</organism>
<name>A0A6P8IEV8_ACTTE</name>
<evidence type="ECO:0000256" key="1">
    <source>
        <dbReference type="ARBA" id="ARBA00004141"/>
    </source>
</evidence>
<accession>A0A6P8IEV8</accession>
<evidence type="ECO:0000256" key="2">
    <source>
        <dbReference type="ARBA" id="ARBA00022692"/>
    </source>
</evidence>
<gene>
    <name evidence="9" type="primary">LOC116300171</name>
</gene>
<protein>
    <submittedName>
        <fullName evidence="9">Uncharacterized protein LOC116300171</fullName>
    </submittedName>
</protein>
<dbReference type="AlphaFoldDB" id="A0A6P8IEV8"/>
<keyword evidence="3 6" id="KW-1133">Transmembrane helix</keyword>
<feature type="transmembrane region" description="Helical" evidence="6">
    <location>
        <begin position="21"/>
        <end position="40"/>
    </location>
</feature>
<comment type="subcellular location">
    <subcellularLocation>
        <location evidence="1">Membrane</location>
        <topology evidence="1">Multi-pass membrane protein</topology>
    </subcellularLocation>
</comment>
<dbReference type="RefSeq" id="XP_031564830.1">
    <property type="nucleotide sequence ID" value="XM_031708970.1"/>
</dbReference>
<dbReference type="InterPro" id="IPR008253">
    <property type="entry name" value="Marvel"/>
</dbReference>
<evidence type="ECO:0000313" key="8">
    <source>
        <dbReference type="Proteomes" id="UP000515163"/>
    </source>
</evidence>